<comment type="caution">
    <text evidence="3">The sequence shown here is derived from an EMBL/GenBank/DDBJ whole genome shotgun (WGS) entry which is preliminary data.</text>
</comment>
<name>A0A3M2RQ91_9HYPO</name>
<dbReference type="Gene3D" id="3.40.50.720">
    <property type="entry name" value="NAD(P)-binding Rossmann-like Domain"/>
    <property type="match status" value="1"/>
</dbReference>
<dbReference type="EMBL" id="NKUJ01000337">
    <property type="protein sequence ID" value="RMJ07500.1"/>
    <property type="molecule type" value="Genomic_DNA"/>
</dbReference>
<dbReference type="Proteomes" id="UP000277212">
    <property type="component" value="Unassembled WGS sequence"/>
</dbReference>
<proteinExistence type="inferred from homology"/>
<dbReference type="STRING" id="2010991.A0A3M2RQ91"/>
<dbReference type="AlphaFoldDB" id="A0A3M2RQ91"/>
<evidence type="ECO:0008006" key="5">
    <source>
        <dbReference type="Google" id="ProtNLM"/>
    </source>
</evidence>
<accession>A0A3M2RQ91</accession>
<dbReference type="PANTHER" id="PTHR24320:SF272">
    <property type="entry name" value="NAD(P)-BINDING ROSSMANN-FOLD SUPERFAMILY PROTEIN"/>
    <property type="match status" value="1"/>
</dbReference>
<dbReference type="Pfam" id="PF00106">
    <property type="entry name" value="adh_short"/>
    <property type="match status" value="1"/>
</dbReference>
<evidence type="ECO:0000256" key="1">
    <source>
        <dbReference type="ARBA" id="ARBA00006484"/>
    </source>
</evidence>
<evidence type="ECO:0000256" key="2">
    <source>
        <dbReference type="ARBA" id="ARBA00023002"/>
    </source>
</evidence>
<dbReference type="GO" id="GO:0016491">
    <property type="term" value="F:oxidoreductase activity"/>
    <property type="evidence" value="ECO:0007669"/>
    <property type="project" value="UniProtKB-KW"/>
</dbReference>
<reference evidence="3 4" key="1">
    <citation type="submission" date="2017-06" db="EMBL/GenBank/DDBJ databases">
        <title>Comparative genomic analysis of Ambrosia Fusariam Clade fungi.</title>
        <authorList>
            <person name="Stajich J.E."/>
            <person name="Carrillo J."/>
            <person name="Kijimoto T."/>
            <person name="Eskalen A."/>
            <person name="O'Donnell K."/>
            <person name="Kasson M."/>
        </authorList>
    </citation>
    <scope>NUCLEOTIDE SEQUENCE [LARGE SCALE GENOMIC DNA]</scope>
    <source>
        <strain evidence="3">UCR3666</strain>
    </source>
</reference>
<gene>
    <name evidence="3" type="ORF">CDV36_012894</name>
</gene>
<dbReference type="CDD" id="cd05327">
    <property type="entry name" value="retinol-DH_like_SDR_c_like"/>
    <property type="match status" value="1"/>
</dbReference>
<dbReference type="PRINTS" id="PR00081">
    <property type="entry name" value="GDHRDH"/>
</dbReference>
<protein>
    <recommendedName>
        <fullName evidence="5">WW domain-containing oxidoreductase</fullName>
    </recommendedName>
</protein>
<evidence type="ECO:0000313" key="3">
    <source>
        <dbReference type="EMBL" id="RMJ07500.1"/>
    </source>
</evidence>
<dbReference type="PANTHER" id="PTHR24320">
    <property type="entry name" value="RETINOL DEHYDROGENASE"/>
    <property type="match status" value="1"/>
</dbReference>
<sequence>MSKYTAAHSNPQGPGDARPTALQIIQDEDLMGKLTDKSVFITGANQGVGLETARAFHATGASVFLGVRDLAKGQQAIDDIKASDPDNKAPLHLIEVSLDSLDSVRKGAEAFLAKSKELNILVLNAGVMYTPEGRTVDGFETQFGVNHLAHFLLFQLLKSALLAASAPSFNSRVVSVSSMGHRAGEVRFHDFNFDEPNSYHPWIAYGQSKTANIYMVNEIEKRYGNRGLHALSLHPGGVVTNLHRYVTDPEIISLMEKNTELKKLIKSPAQGAATSVYAALSKDWEGKGGRYLYDCQEAGPAHPDSDTMSADNGYAPWAYDEENATKLWVESCKMVGLEEDA</sequence>
<dbReference type="OrthoDB" id="191139at2759"/>
<comment type="similarity">
    <text evidence="1">Belongs to the short-chain dehydrogenases/reductases (SDR) family.</text>
</comment>
<dbReference type="SUPFAM" id="SSF51735">
    <property type="entry name" value="NAD(P)-binding Rossmann-fold domains"/>
    <property type="match status" value="1"/>
</dbReference>
<keyword evidence="4" id="KW-1185">Reference proteome</keyword>
<keyword evidence="2" id="KW-0560">Oxidoreductase</keyword>
<organism evidence="3 4">
    <name type="scientific">Fusarium kuroshium</name>
    <dbReference type="NCBI Taxonomy" id="2010991"/>
    <lineage>
        <taxon>Eukaryota</taxon>
        <taxon>Fungi</taxon>
        <taxon>Dikarya</taxon>
        <taxon>Ascomycota</taxon>
        <taxon>Pezizomycotina</taxon>
        <taxon>Sordariomycetes</taxon>
        <taxon>Hypocreomycetidae</taxon>
        <taxon>Hypocreales</taxon>
        <taxon>Nectriaceae</taxon>
        <taxon>Fusarium</taxon>
        <taxon>Fusarium solani species complex</taxon>
    </lineage>
</organism>
<evidence type="ECO:0000313" key="4">
    <source>
        <dbReference type="Proteomes" id="UP000277212"/>
    </source>
</evidence>
<dbReference type="InterPro" id="IPR002347">
    <property type="entry name" value="SDR_fam"/>
</dbReference>
<dbReference type="InterPro" id="IPR036291">
    <property type="entry name" value="NAD(P)-bd_dom_sf"/>
</dbReference>